<dbReference type="OrthoDB" id="5432at2759"/>
<dbReference type="Proteomes" id="UP000053593">
    <property type="component" value="Unassembled WGS sequence"/>
</dbReference>
<dbReference type="Pfam" id="PF01872">
    <property type="entry name" value="RibD_C"/>
    <property type="match status" value="1"/>
</dbReference>
<evidence type="ECO:0000256" key="10">
    <source>
        <dbReference type="ARBA" id="ARBA00031630"/>
    </source>
</evidence>
<evidence type="ECO:0000256" key="5">
    <source>
        <dbReference type="ARBA" id="ARBA00015035"/>
    </source>
</evidence>
<comment type="pathway">
    <text evidence="2">Cofactor biosynthesis; riboflavin biosynthesis.</text>
</comment>
<name>A0A0D0C2J4_9AGAR</name>
<evidence type="ECO:0000256" key="12">
    <source>
        <dbReference type="ARBA" id="ARBA00049020"/>
    </source>
</evidence>
<evidence type="ECO:0000259" key="14">
    <source>
        <dbReference type="Pfam" id="PF01872"/>
    </source>
</evidence>
<dbReference type="SUPFAM" id="SSF53597">
    <property type="entry name" value="Dihydrofolate reductase-like"/>
    <property type="match status" value="1"/>
</dbReference>
<evidence type="ECO:0000313" key="16">
    <source>
        <dbReference type="Proteomes" id="UP000053593"/>
    </source>
</evidence>
<dbReference type="EMBL" id="KN834849">
    <property type="protein sequence ID" value="KIK52052.1"/>
    <property type="molecule type" value="Genomic_DNA"/>
</dbReference>
<dbReference type="AlphaFoldDB" id="A0A0D0C2J4"/>
<dbReference type="EC" id="1.1.1.302" evidence="4"/>
<organism evidence="15 16">
    <name type="scientific">Collybiopsis luxurians FD-317 M1</name>
    <dbReference type="NCBI Taxonomy" id="944289"/>
    <lineage>
        <taxon>Eukaryota</taxon>
        <taxon>Fungi</taxon>
        <taxon>Dikarya</taxon>
        <taxon>Basidiomycota</taxon>
        <taxon>Agaricomycotina</taxon>
        <taxon>Agaricomycetes</taxon>
        <taxon>Agaricomycetidae</taxon>
        <taxon>Agaricales</taxon>
        <taxon>Marasmiineae</taxon>
        <taxon>Omphalotaceae</taxon>
        <taxon>Collybiopsis</taxon>
        <taxon>Collybiopsis luxurians</taxon>
    </lineage>
</organism>
<evidence type="ECO:0000256" key="9">
    <source>
        <dbReference type="ARBA" id="ARBA00030073"/>
    </source>
</evidence>
<dbReference type="PANTHER" id="PTHR38011">
    <property type="entry name" value="DIHYDROFOLATE REDUCTASE FAMILY PROTEIN (AFU_ORTHOLOGUE AFUA_8G06820)"/>
    <property type="match status" value="1"/>
</dbReference>
<reference evidence="15 16" key="1">
    <citation type="submission" date="2014-04" db="EMBL/GenBank/DDBJ databases">
        <title>Evolutionary Origins and Diversification of the Mycorrhizal Mutualists.</title>
        <authorList>
            <consortium name="DOE Joint Genome Institute"/>
            <consortium name="Mycorrhizal Genomics Consortium"/>
            <person name="Kohler A."/>
            <person name="Kuo A."/>
            <person name="Nagy L.G."/>
            <person name="Floudas D."/>
            <person name="Copeland A."/>
            <person name="Barry K.W."/>
            <person name="Cichocki N."/>
            <person name="Veneault-Fourrey C."/>
            <person name="LaButti K."/>
            <person name="Lindquist E.A."/>
            <person name="Lipzen A."/>
            <person name="Lundell T."/>
            <person name="Morin E."/>
            <person name="Murat C."/>
            <person name="Riley R."/>
            <person name="Ohm R."/>
            <person name="Sun H."/>
            <person name="Tunlid A."/>
            <person name="Henrissat B."/>
            <person name="Grigoriev I.V."/>
            <person name="Hibbett D.S."/>
            <person name="Martin F."/>
        </authorList>
    </citation>
    <scope>NUCLEOTIDE SEQUENCE [LARGE SCALE GENOMIC DNA]</scope>
    <source>
        <strain evidence="15 16">FD-317 M1</strain>
    </source>
</reference>
<dbReference type="InterPro" id="IPR024072">
    <property type="entry name" value="DHFR-like_dom_sf"/>
</dbReference>
<dbReference type="HOGENOM" id="CLU_036590_6_0_1"/>
<dbReference type="Gene3D" id="3.40.430.10">
    <property type="entry name" value="Dihydrofolate Reductase, subunit A"/>
    <property type="match status" value="1"/>
</dbReference>
<comment type="similarity">
    <text evidence="3">Belongs to the HTP reductase family.</text>
</comment>
<comment type="catalytic activity">
    <reaction evidence="12">
        <text>2,5-diamino-6-(1-D-ribitylamino)pyrimidin-4(3H)-one 5'-phosphate + NADP(+) = 2,5-diamino-6-(1-D-ribosylamino)pyrimidin-4(3H)-one 5'-phosphate + NADPH + H(+)</text>
        <dbReference type="Rhea" id="RHEA:27278"/>
        <dbReference type="ChEBI" id="CHEBI:15378"/>
        <dbReference type="ChEBI" id="CHEBI:57783"/>
        <dbReference type="ChEBI" id="CHEBI:58349"/>
        <dbReference type="ChEBI" id="CHEBI:58890"/>
        <dbReference type="ChEBI" id="CHEBI:59545"/>
        <dbReference type="EC" id="1.1.1.302"/>
    </reaction>
</comment>
<gene>
    <name evidence="15" type="ORF">GYMLUDRAFT_88833</name>
</gene>
<accession>A0A0D0C2J4</accession>
<evidence type="ECO:0000256" key="3">
    <source>
        <dbReference type="ARBA" id="ARBA00009723"/>
    </source>
</evidence>
<dbReference type="InterPro" id="IPR002734">
    <property type="entry name" value="RibDG_C"/>
</dbReference>
<dbReference type="InterPro" id="IPR050765">
    <property type="entry name" value="Riboflavin_Biosynth_HTPR"/>
</dbReference>
<comment type="catalytic activity">
    <reaction evidence="11">
        <text>2,5-diamino-6-(1-D-ribitylamino)pyrimidin-4(3H)-one 5'-phosphate + NAD(+) = 2,5-diamino-6-(1-D-ribosylamino)pyrimidin-4(3H)-one 5'-phosphate + NADH + H(+)</text>
        <dbReference type="Rhea" id="RHEA:27274"/>
        <dbReference type="ChEBI" id="CHEBI:15378"/>
        <dbReference type="ChEBI" id="CHEBI:57540"/>
        <dbReference type="ChEBI" id="CHEBI:57945"/>
        <dbReference type="ChEBI" id="CHEBI:58890"/>
        <dbReference type="ChEBI" id="CHEBI:59545"/>
        <dbReference type="EC" id="1.1.1.302"/>
    </reaction>
</comment>
<feature type="region of interest" description="Disordered" evidence="13">
    <location>
        <begin position="79"/>
        <end position="102"/>
    </location>
</feature>
<evidence type="ECO:0000256" key="1">
    <source>
        <dbReference type="ARBA" id="ARBA00003555"/>
    </source>
</evidence>
<feature type="domain" description="Bacterial bifunctional deaminase-reductase C-terminal" evidence="14">
    <location>
        <begin position="24"/>
        <end position="233"/>
    </location>
</feature>
<dbReference type="GO" id="GO:0008703">
    <property type="term" value="F:5-amino-6-(5-phosphoribosylamino)uracil reductase activity"/>
    <property type="evidence" value="ECO:0007669"/>
    <property type="project" value="InterPro"/>
</dbReference>
<evidence type="ECO:0000256" key="2">
    <source>
        <dbReference type="ARBA" id="ARBA00005104"/>
    </source>
</evidence>
<comment type="function">
    <text evidence="1">Catalyzes an early step in riboflavin biosynthesis, the NADPH-dependent reduction of the ribose side chain of 2,5-diamino-6-ribosylamino-4(3H)-pyrimidinone 5'-phosphate, yielding 2,5-diamino-6-ribitylamino-4(3H)-pyrimidinone 5'-phosphate.</text>
</comment>
<evidence type="ECO:0000256" key="8">
    <source>
        <dbReference type="ARBA" id="ARBA00023002"/>
    </source>
</evidence>
<evidence type="ECO:0000256" key="13">
    <source>
        <dbReference type="SAM" id="MobiDB-lite"/>
    </source>
</evidence>
<proteinExistence type="inferred from homology"/>
<keyword evidence="16" id="KW-1185">Reference proteome</keyword>
<dbReference type="PANTHER" id="PTHR38011:SF7">
    <property type="entry name" value="2,5-DIAMINO-6-RIBOSYLAMINO-4(3H)-PYRIMIDINONE 5'-PHOSPHATE REDUCTASE"/>
    <property type="match status" value="1"/>
</dbReference>
<evidence type="ECO:0000313" key="15">
    <source>
        <dbReference type="EMBL" id="KIK52052.1"/>
    </source>
</evidence>
<sequence>MTSAPQFLTSLLDRYKDYNSQSRPSVTLTFAQSIDAKIAGKGGKQLILSGKESMIMTHWMRTMHDGILVGIGTALNDDPQLNTRHLPPRDPDPSSNGHSNPYHLPRPIILDTDLRLSPRCKLLKNFSEGRGRRPWVVCAELAAADSRAEWVDRRKELETAGARVVVLDSEAGANGLLPIPVILETLHKLEIRSVMVEGGAQVIRSFFSQGVTFVDTIIVTVAPTFVGEDGVSYNASLNILESGLFTPIAFLQSSGFKYHSREMFGPDTVVALCPA</sequence>
<evidence type="ECO:0000256" key="11">
    <source>
        <dbReference type="ARBA" id="ARBA00047550"/>
    </source>
</evidence>
<keyword evidence="6" id="KW-0686">Riboflavin biosynthesis</keyword>
<keyword evidence="8" id="KW-0560">Oxidoreductase</keyword>
<protein>
    <recommendedName>
        <fullName evidence="5">2,5-diamino-6-ribosylamino-4(3H)-pyrimidinone 5'-phosphate reductase</fullName>
        <ecNumber evidence="4">1.1.1.302</ecNumber>
    </recommendedName>
    <alternativeName>
        <fullName evidence="10">2,5-diamino-6-(5-phospho-D-ribosylamino)pyrimidin-4(3H)-one reductase</fullName>
    </alternativeName>
    <alternativeName>
        <fullName evidence="9">2,5-diamino-6-ribitylamino-4(3H)-pyrimidinone 5'-phosphate synthase</fullName>
    </alternativeName>
</protein>
<evidence type="ECO:0000256" key="4">
    <source>
        <dbReference type="ARBA" id="ARBA00012851"/>
    </source>
</evidence>
<keyword evidence="7" id="KW-0521">NADP</keyword>
<dbReference type="GO" id="GO:0009231">
    <property type="term" value="P:riboflavin biosynthetic process"/>
    <property type="evidence" value="ECO:0007669"/>
    <property type="project" value="UniProtKB-KW"/>
</dbReference>
<evidence type="ECO:0000256" key="6">
    <source>
        <dbReference type="ARBA" id="ARBA00022619"/>
    </source>
</evidence>
<evidence type="ECO:0000256" key="7">
    <source>
        <dbReference type="ARBA" id="ARBA00022857"/>
    </source>
</evidence>